<sequence>MSGTPSDSKLGPLLDENTMQNLSYAQKCHIGRTKNTGVADYGRYSDDLRYERDAKKFGELPGEPPQPQPPMGFALNRAKALEKGPINNAYTNLNIKPRATGESAQGDVTANVGALMPVQTNTSSTNKDGKKGKKKSFLEYLFSDDEGGPAQIRPKDSKGKDKAKKVTKTGK</sequence>
<evidence type="ECO:0000313" key="2">
    <source>
        <dbReference type="EMBL" id="UJO16082.1"/>
    </source>
</evidence>
<organism evidence="2 3">
    <name type="scientific">Passalora fulva</name>
    <name type="common">Tomato leaf mold</name>
    <name type="synonym">Cladosporium fulvum</name>
    <dbReference type="NCBI Taxonomy" id="5499"/>
    <lineage>
        <taxon>Eukaryota</taxon>
        <taxon>Fungi</taxon>
        <taxon>Dikarya</taxon>
        <taxon>Ascomycota</taxon>
        <taxon>Pezizomycotina</taxon>
        <taxon>Dothideomycetes</taxon>
        <taxon>Dothideomycetidae</taxon>
        <taxon>Mycosphaerellales</taxon>
        <taxon>Mycosphaerellaceae</taxon>
        <taxon>Fulvia</taxon>
    </lineage>
</organism>
<keyword evidence="3" id="KW-1185">Reference proteome</keyword>
<evidence type="ECO:0000313" key="3">
    <source>
        <dbReference type="Proteomes" id="UP000756132"/>
    </source>
</evidence>
<reference evidence="2" key="1">
    <citation type="submission" date="2021-12" db="EMBL/GenBank/DDBJ databases">
        <authorList>
            <person name="Zaccaron A."/>
            <person name="Stergiopoulos I."/>
        </authorList>
    </citation>
    <scope>NUCLEOTIDE SEQUENCE</scope>
    <source>
        <strain evidence="2">Race5_Kim</strain>
    </source>
</reference>
<name>A0A9Q8P7P1_PASFU</name>
<gene>
    <name evidence="2" type="ORF">CLAFUR5_05166</name>
</gene>
<dbReference type="GeneID" id="71985044"/>
<proteinExistence type="predicted"/>
<dbReference type="AlphaFoldDB" id="A0A9Q8P7P1"/>
<reference evidence="2" key="2">
    <citation type="journal article" date="2022" name="Microb. Genom.">
        <title>A chromosome-scale genome assembly of the tomato pathogen Cladosporium fulvum reveals a compartmentalized genome architecture and the presence of a dispensable chromosome.</title>
        <authorList>
            <person name="Zaccaron A.Z."/>
            <person name="Chen L.H."/>
            <person name="Samaras A."/>
            <person name="Stergiopoulos I."/>
        </authorList>
    </citation>
    <scope>NUCLEOTIDE SEQUENCE</scope>
    <source>
        <strain evidence="2">Race5_Kim</strain>
    </source>
</reference>
<dbReference type="KEGG" id="ffu:CLAFUR5_05166"/>
<dbReference type="RefSeq" id="XP_047760448.1">
    <property type="nucleotide sequence ID" value="XM_047904314.1"/>
</dbReference>
<accession>A0A9Q8P7P1</accession>
<dbReference type="Proteomes" id="UP000756132">
    <property type="component" value="Chromosome 4"/>
</dbReference>
<protein>
    <submittedName>
        <fullName evidence="2">Uncharacterized protein</fullName>
    </submittedName>
</protein>
<dbReference type="EMBL" id="CP090166">
    <property type="protein sequence ID" value="UJO16082.1"/>
    <property type="molecule type" value="Genomic_DNA"/>
</dbReference>
<feature type="compositionally biased region" description="Basic residues" evidence="1">
    <location>
        <begin position="161"/>
        <end position="171"/>
    </location>
</feature>
<feature type="region of interest" description="Disordered" evidence="1">
    <location>
        <begin position="142"/>
        <end position="171"/>
    </location>
</feature>
<evidence type="ECO:0000256" key="1">
    <source>
        <dbReference type="SAM" id="MobiDB-lite"/>
    </source>
</evidence>